<accession>A0A1T1H914</accession>
<reference evidence="1" key="1">
    <citation type="submission" date="2017-02" db="EMBL/GenBank/DDBJ databases">
        <title>Draft Genome Sequence of the Salt Water Bacterium Oceanospirillum linum ATCC 11336.</title>
        <authorList>
            <person name="Trachtenberg A.M."/>
            <person name="Carney J.G."/>
            <person name="Linnane J.D."/>
            <person name="Rheaume B.A."/>
            <person name="Pitts N.L."/>
            <person name="Mykles D.L."/>
            <person name="Maclea K.S."/>
        </authorList>
    </citation>
    <scope>NUCLEOTIDE SEQUENCE [LARGE SCALE GENOMIC DNA]</scope>
    <source>
        <strain evidence="1">ATCC 11336</strain>
    </source>
</reference>
<comment type="caution">
    <text evidence="1">The sequence shown here is derived from an EMBL/GenBank/DDBJ whole genome shotgun (WGS) entry which is preliminary data.</text>
</comment>
<dbReference type="EMBL" id="MTSD02000007">
    <property type="protein sequence ID" value="OOV86341.1"/>
    <property type="molecule type" value="Genomic_DNA"/>
</dbReference>
<evidence type="ECO:0000313" key="1">
    <source>
        <dbReference type="EMBL" id="OOV86341.1"/>
    </source>
</evidence>
<dbReference type="Gene3D" id="3.90.420.10">
    <property type="entry name" value="Oxidoreductase, molybdopterin-binding domain"/>
    <property type="match status" value="1"/>
</dbReference>
<dbReference type="AlphaFoldDB" id="A0A1T1H914"/>
<gene>
    <name evidence="1" type="ORF">BTA35_0214100</name>
</gene>
<evidence type="ECO:0008006" key="3">
    <source>
        <dbReference type="Google" id="ProtNLM"/>
    </source>
</evidence>
<proteinExistence type="predicted"/>
<keyword evidence="2" id="KW-1185">Reference proteome</keyword>
<name>A0A1T1H914_OCELI</name>
<organism evidence="1 2">
    <name type="scientific">Oceanospirillum linum</name>
    <dbReference type="NCBI Taxonomy" id="966"/>
    <lineage>
        <taxon>Bacteria</taxon>
        <taxon>Pseudomonadati</taxon>
        <taxon>Pseudomonadota</taxon>
        <taxon>Gammaproteobacteria</taxon>
        <taxon>Oceanospirillales</taxon>
        <taxon>Oceanospirillaceae</taxon>
        <taxon>Oceanospirillum</taxon>
    </lineage>
</organism>
<dbReference type="SUPFAM" id="SSF56524">
    <property type="entry name" value="Oxidoreductase molybdopterin-binding domain"/>
    <property type="match status" value="1"/>
</dbReference>
<dbReference type="InterPro" id="IPR036374">
    <property type="entry name" value="OxRdtase_Mopterin-bd_sf"/>
</dbReference>
<sequence>MTLLLLFLSLDAMAQRPILTVQSEDASVSFTLAEFKALPTTQVRTKTIWTDKEHTFSSVTFKDLMKHLQIDPKGKHVTMIALNDYAIQVAVETLIEHSAFIAYAIDGKRMRIRDKGPLWVLYPFSDQPAINIPPYQAHAIWQLKTLVVN</sequence>
<dbReference type="STRING" id="966.BTA35_0214100"/>
<protein>
    <recommendedName>
        <fullName evidence="3">Oxidoreductase molybdopterin-binding domain-containing protein</fullName>
    </recommendedName>
</protein>
<dbReference type="Proteomes" id="UP000190064">
    <property type="component" value="Unassembled WGS sequence"/>
</dbReference>
<evidence type="ECO:0000313" key="2">
    <source>
        <dbReference type="Proteomes" id="UP000190064"/>
    </source>
</evidence>